<feature type="domain" description="Methyltransferase putative zinc binding" evidence="1">
    <location>
        <begin position="5"/>
        <end position="66"/>
    </location>
</feature>
<name>A0ABT0GWZ5_9HYPH</name>
<dbReference type="GO" id="GO:0008168">
    <property type="term" value="F:methyltransferase activity"/>
    <property type="evidence" value="ECO:0007669"/>
    <property type="project" value="UniProtKB-KW"/>
</dbReference>
<keyword evidence="3" id="KW-0489">Methyltransferase</keyword>
<dbReference type="InterPro" id="IPR029063">
    <property type="entry name" value="SAM-dependent_MTases_sf"/>
</dbReference>
<dbReference type="SUPFAM" id="SSF53335">
    <property type="entry name" value="S-adenosyl-L-methionine-dependent methyltransferases"/>
    <property type="match status" value="1"/>
</dbReference>
<dbReference type="Gene3D" id="6.10.250.3100">
    <property type="match status" value="1"/>
</dbReference>
<keyword evidence="3" id="KW-0808">Transferase</keyword>
<organism evidence="3 4">
    <name type="scientific">Roseibium sediminicola</name>
    <dbReference type="NCBI Taxonomy" id="2933272"/>
    <lineage>
        <taxon>Bacteria</taxon>
        <taxon>Pseudomonadati</taxon>
        <taxon>Pseudomonadota</taxon>
        <taxon>Alphaproteobacteria</taxon>
        <taxon>Hyphomicrobiales</taxon>
        <taxon>Stappiaceae</taxon>
        <taxon>Roseibium</taxon>
    </lineage>
</organism>
<evidence type="ECO:0000313" key="3">
    <source>
        <dbReference type="EMBL" id="MCK7613971.1"/>
    </source>
</evidence>
<evidence type="ECO:0000259" key="2">
    <source>
        <dbReference type="Pfam" id="PF08484"/>
    </source>
</evidence>
<dbReference type="Proteomes" id="UP001431221">
    <property type="component" value="Unassembled WGS sequence"/>
</dbReference>
<dbReference type="InterPro" id="IPR038576">
    <property type="entry name" value="Methyltransf_Zn-bd_dom_put_sf"/>
</dbReference>
<keyword evidence="4" id="KW-1185">Reference proteome</keyword>
<reference evidence="3" key="1">
    <citation type="submission" date="2022-04" db="EMBL/GenBank/DDBJ databases">
        <title>Roseibium sp. CAU 1639 isolated from mud.</title>
        <authorList>
            <person name="Kim W."/>
        </authorList>
    </citation>
    <scope>NUCLEOTIDE SEQUENCE</scope>
    <source>
        <strain evidence="3">CAU 1639</strain>
    </source>
</reference>
<feature type="domain" description="C-methyltransferase" evidence="2">
    <location>
        <begin position="246"/>
        <end position="404"/>
    </location>
</feature>
<sequence>MSGICRHCGSGLSRQFLDLGFAPPSNAYLSADDLTAPEITYPLRLMVCDACFLVQTQDYAAADSLFDKDYAYFSSTSKSWLAHAARYAAAITDRLQLTGDSFVVEVASNDGYLLRNFVDAGIPCLGIEPTASTAAAAEALGIPVQRAFFGEALAKELEDAGRSADLIIGNNVYAHVPDINDFTRGLATLLKPDGVLTLEFPHLMRLVEFCQFDTVYHEHFSYLSLGTVARIFDSCGLKVFDVEELPTHGGSLRVYGCLKECSRRETQAVGALLAEEIQRGLQSPEFYEDFQDRAEETKNRFLRFLLDAKRDGKTVAGYGAAAKGNTLLNFAGAGPDLLPFVCDAAPAKQGKYLPGSHIPVLPPVVLTDQRPDYLIILPWNIAEEIRRQNEDLAARGTQFVTFIPETRFWTAPGAASALRI</sequence>
<accession>A0ABT0GWZ5</accession>
<proteinExistence type="predicted"/>
<dbReference type="Gene3D" id="6.20.50.110">
    <property type="entry name" value="Methyltransferase, zinc-binding domain"/>
    <property type="match status" value="1"/>
</dbReference>
<dbReference type="Gene3D" id="3.40.50.720">
    <property type="entry name" value="NAD(P)-binding Rossmann-like Domain"/>
    <property type="match status" value="1"/>
</dbReference>
<dbReference type="EMBL" id="JALNMJ010000012">
    <property type="protein sequence ID" value="MCK7613971.1"/>
    <property type="molecule type" value="Genomic_DNA"/>
</dbReference>
<dbReference type="GO" id="GO:0032259">
    <property type="term" value="P:methylation"/>
    <property type="evidence" value="ECO:0007669"/>
    <property type="project" value="UniProtKB-KW"/>
</dbReference>
<dbReference type="PANTHER" id="PTHR43861:SF5">
    <property type="entry name" value="BLL5978 PROTEIN"/>
    <property type="match status" value="1"/>
</dbReference>
<dbReference type="PANTHER" id="PTHR43861">
    <property type="entry name" value="TRANS-ACONITATE 2-METHYLTRANSFERASE-RELATED"/>
    <property type="match status" value="1"/>
</dbReference>
<dbReference type="RefSeq" id="WP_248156281.1">
    <property type="nucleotide sequence ID" value="NZ_JALNMJ010000012.1"/>
</dbReference>
<dbReference type="InterPro" id="IPR013630">
    <property type="entry name" value="Methyltransf_Zn-bd_dom_put"/>
</dbReference>
<gene>
    <name evidence="3" type="ORF">M0H32_17520</name>
</gene>
<evidence type="ECO:0000313" key="4">
    <source>
        <dbReference type="Proteomes" id="UP001431221"/>
    </source>
</evidence>
<dbReference type="Gene3D" id="3.40.50.150">
    <property type="entry name" value="Vaccinia Virus protein VP39"/>
    <property type="match status" value="1"/>
</dbReference>
<dbReference type="Pfam" id="PF08484">
    <property type="entry name" value="Methyltransf_14"/>
    <property type="match status" value="1"/>
</dbReference>
<dbReference type="InterPro" id="IPR013691">
    <property type="entry name" value="MeTrfase_14"/>
</dbReference>
<evidence type="ECO:0000259" key="1">
    <source>
        <dbReference type="Pfam" id="PF08421"/>
    </source>
</evidence>
<comment type="caution">
    <text evidence="3">The sequence shown here is derived from an EMBL/GenBank/DDBJ whole genome shotgun (WGS) entry which is preliminary data.</text>
</comment>
<dbReference type="Pfam" id="PF13489">
    <property type="entry name" value="Methyltransf_23"/>
    <property type="match status" value="1"/>
</dbReference>
<dbReference type="Pfam" id="PF08421">
    <property type="entry name" value="Methyltransf_13"/>
    <property type="match status" value="1"/>
</dbReference>
<protein>
    <submittedName>
        <fullName evidence="3">Class I SAM-dependent methyltransferase</fullName>
    </submittedName>
</protein>